<evidence type="ECO:0000313" key="2">
    <source>
        <dbReference type="Proteomes" id="UP000887566"/>
    </source>
</evidence>
<proteinExistence type="predicted"/>
<dbReference type="WBParaSite" id="PSAMB.scaffold1989size26209.g15905.t1">
    <property type="protein sequence ID" value="PSAMB.scaffold1989size26209.g15905.t1"/>
    <property type="gene ID" value="PSAMB.scaffold1989size26209.g15905"/>
</dbReference>
<dbReference type="Proteomes" id="UP000887566">
    <property type="component" value="Unplaced"/>
</dbReference>
<organism evidence="2 3">
    <name type="scientific">Plectus sambesii</name>
    <dbReference type="NCBI Taxonomy" id="2011161"/>
    <lineage>
        <taxon>Eukaryota</taxon>
        <taxon>Metazoa</taxon>
        <taxon>Ecdysozoa</taxon>
        <taxon>Nematoda</taxon>
        <taxon>Chromadorea</taxon>
        <taxon>Plectida</taxon>
        <taxon>Plectina</taxon>
        <taxon>Plectoidea</taxon>
        <taxon>Plectidae</taxon>
        <taxon>Plectus</taxon>
    </lineage>
</organism>
<reference evidence="3" key="1">
    <citation type="submission" date="2022-11" db="UniProtKB">
        <authorList>
            <consortium name="WormBaseParasite"/>
        </authorList>
    </citation>
    <scope>IDENTIFICATION</scope>
</reference>
<accession>A0A914VGQ0</accession>
<evidence type="ECO:0000256" key="1">
    <source>
        <dbReference type="SAM" id="MobiDB-lite"/>
    </source>
</evidence>
<feature type="compositionally biased region" description="Basic and acidic residues" evidence="1">
    <location>
        <begin position="33"/>
        <end position="45"/>
    </location>
</feature>
<protein>
    <submittedName>
        <fullName evidence="3">Uncharacterized protein</fullName>
    </submittedName>
</protein>
<feature type="region of interest" description="Disordered" evidence="1">
    <location>
        <begin position="1"/>
        <end position="47"/>
    </location>
</feature>
<feature type="compositionally biased region" description="Basic and acidic residues" evidence="1">
    <location>
        <begin position="1"/>
        <end position="13"/>
    </location>
</feature>
<sequence length="142" mass="15521">MGGQKSSDRRERPLAGPSGHSTGRSSGARARRRADERATEERERLCPLSGDPLSASLAAVYLASRAAPHVALCPRRQLLIFQRGEEKSAESDPNRSLLPCPLAPSLCLRARDQMRRRLRPASRSTLQYCFAAALAAQILSVK</sequence>
<keyword evidence="2" id="KW-1185">Reference proteome</keyword>
<name>A0A914VGQ0_9BILA</name>
<evidence type="ECO:0000313" key="3">
    <source>
        <dbReference type="WBParaSite" id="PSAMB.scaffold1989size26209.g15905.t1"/>
    </source>
</evidence>
<dbReference type="AlphaFoldDB" id="A0A914VGQ0"/>